<keyword evidence="1" id="KW-0472">Membrane</keyword>
<name>A0A9D2D8P7_9FIRM</name>
<evidence type="ECO:0000256" key="1">
    <source>
        <dbReference type="SAM" id="Phobius"/>
    </source>
</evidence>
<keyword evidence="1" id="KW-0812">Transmembrane</keyword>
<protein>
    <submittedName>
        <fullName evidence="2">Uncharacterized protein</fullName>
    </submittedName>
</protein>
<dbReference type="AlphaFoldDB" id="A0A9D2D8P7"/>
<comment type="caution">
    <text evidence="2">The sequence shown here is derived from an EMBL/GenBank/DDBJ whole genome shotgun (WGS) entry which is preliminary data.</text>
</comment>
<sequence>MKPYLRWGIIILLIITLIPVFLQYIIFNNGIISNVSNDGWAGFFGGYIGSIIGAFATIKEIVMESAFQPKWKFQKNLKNHSFVLLYV</sequence>
<feature type="transmembrane region" description="Helical" evidence="1">
    <location>
        <begin position="39"/>
        <end position="58"/>
    </location>
</feature>
<reference evidence="2" key="2">
    <citation type="submission" date="2021-04" db="EMBL/GenBank/DDBJ databases">
        <authorList>
            <person name="Gilroy R."/>
        </authorList>
    </citation>
    <scope>NUCLEOTIDE SEQUENCE</scope>
    <source>
        <strain evidence="2">ChiGjej1B1-13045</strain>
    </source>
</reference>
<proteinExistence type="predicted"/>
<keyword evidence="1" id="KW-1133">Transmembrane helix</keyword>
<dbReference type="EMBL" id="DXCD01000017">
    <property type="protein sequence ID" value="HIZ12408.1"/>
    <property type="molecule type" value="Genomic_DNA"/>
</dbReference>
<gene>
    <name evidence="2" type="ORF">H9817_00560</name>
</gene>
<evidence type="ECO:0000313" key="2">
    <source>
        <dbReference type="EMBL" id="HIZ12408.1"/>
    </source>
</evidence>
<dbReference type="Proteomes" id="UP000824017">
    <property type="component" value="Unassembled WGS sequence"/>
</dbReference>
<accession>A0A9D2D8P7</accession>
<organism evidence="2 3">
    <name type="scientific">Candidatus Mediterraneibacter stercorigallinarum</name>
    <dbReference type="NCBI Taxonomy" id="2838686"/>
    <lineage>
        <taxon>Bacteria</taxon>
        <taxon>Bacillati</taxon>
        <taxon>Bacillota</taxon>
        <taxon>Clostridia</taxon>
        <taxon>Lachnospirales</taxon>
        <taxon>Lachnospiraceae</taxon>
        <taxon>Mediterraneibacter</taxon>
    </lineage>
</organism>
<reference evidence="2" key="1">
    <citation type="journal article" date="2021" name="PeerJ">
        <title>Extensive microbial diversity within the chicken gut microbiome revealed by metagenomics and culture.</title>
        <authorList>
            <person name="Gilroy R."/>
            <person name="Ravi A."/>
            <person name="Getino M."/>
            <person name="Pursley I."/>
            <person name="Horton D.L."/>
            <person name="Alikhan N.F."/>
            <person name="Baker D."/>
            <person name="Gharbi K."/>
            <person name="Hall N."/>
            <person name="Watson M."/>
            <person name="Adriaenssens E.M."/>
            <person name="Foster-Nyarko E."/>
            <person name="Jarju S."/>
            <person name="Secka A."/>
            <person name="Antonio M."/>
            <person name="Oren A."/>
            <person name="Chaudhuri R.R."/>
            <person name="La Ragione R."/>
            <person name="Hildebrand F."/>
            <person name="Pallen M.J."/>
        </authorList>
    </citation>
    <scope>NUCLEOTIDE SEQUENCE</scope>
    <source>
        <strain evidence="2">ChiGjej1B1-13045</strain>
    </source>
</reference>
<evidence type="ECO:0000313" key="3">
    <source>
        <dbReference type="Proteomes" id="UP000824017"/>
    </source>
</evidence>
<feature type="transmembrane region" description="Helical" evidence="1">
    <location>
        <begin position="7"/>
        <end position="27"/>
    </location>
</feature>